<dbReference type="EMBL" id="JASCZI010092269">
    <property type="protein sequence ID" value="MED6152139.1"/>
    <property type="molecule type" value="Genomic_DNA"/>
</dbReference>
<evidence type="ECO:0000313" key="3">
    <source>
        <dbReference type="Proteomes" id="UP001341840"/>
    </source>
</evidence>
<reference evidence="2 3" key="1">
    <citation type="journal article" date="2023" name="Plants (Basel)">
        <title>Bridging the Gap: Combining Genomics and Transcriptomics Approaches to Understand Stylosanthes scabra, an Orphan Legume from the Brazilian Caatinga.</title>
        <authorList>
            <person name="Ferreira-Neto J.R.C."/>
            <person name="da Silva M.D."/>
            <person name="Binneck E."/>
            <person name="de Melo N.F."/>
            <person name="da Silva R.H."/>
            <person name="de Melo A.L.T.M."/>
            <person name="Pandolfi V."/>
            <person name="Bustamante F.O."/>
            <person name="Brasileiro-Vidal A.C."/>
            <person name="Benko-Iseppon A.M."/>
        </authorList>
    </citation>
    <scope>NUCLEOTIDE SEQUENCE [LARGE SCALE GENOMIC DNA]</scope>
    <source>
        <tissue evidence="2">Leaves</tissue>
    </source>
</reference>
<accession>A0ABU6TTG7</accession>
<feature type="non-terminal residue" evidence="2">
    <location>
        <position position="63"/>
    </location>
</feature>
<organism evidence="2 3">
    <name type="scientific">Stylosanthes scabra</name>
    <dbReference type="NCBI Taxonomy" id="79078"/>
    <lineage>
        <taxon>Eukaryota</taxon>
        <taxon>Viridiplantae</taxon>
        <taxon>Streptophyta</taxon>
        <taxon>Embryophyta</taxon>
        <taxon>Tracheophyta</taxon>
        <taxon>Spermatophyta</taxon>
        <taxon>Magnoliopsida</taxon>
        <taxon>eudicotyledons</taxon>
        <taxon>Gunneridae</taxon>
        <taxon>Pentapetalae</taxon>
        <taxon>rosids</taxon>
        <taxon>fabids</taxon>
        <taxon>Fabales</taxon>
        <taxon>Fabaceae</taxon>
        <taxon>Papilionoideae</taxon>
        <taxon>50 kb inversion clade</taxon>
        <taxon>dalbergioids sensu lato</taxon>
        <taxon>Dalbergieae</taxon>
        <taxon>Pterocarpus clade</taxon>
        <taxon>Stylosanthes</taxon>
    </lineage>
</organism>
<keyword evidence="3" id="KW-1185">Reference proteome</keyword>
<dbReference type="Proteomes" id="UP001341840">
    <property type="component" value="Unassembled WGS sequence"/>
</dbReference>
<name>A0ABU6TTG7_9FABA</name>
<gene>
    <name evidence="2" type="ORF">PIB30_089086</name>
</gene>
<protein>
    <submittedName>
        <fullName evidence="2">Uncharacterized protein</fullName>
    </submittedName>
</protein>
<proteinExistence type="predicted"/>
<feature type="compositionally biased region" description="Basic and acidic residues" evidence="1">
    <location>
        <begin position="37"/>
        <end position="51"/>
    </location>
</feature>
<comment type="caution">
    <text evidence="2">The sequence shown here is derived from an EMBL/GenBank/DDBJ whole genome shotgun (WGS) entry which is preliminary data.</text>
</comment>
<sequence>MVFSREYLTKADIGERDGWEDIKDDDSATRCGRRRSKANERKAPGTRRMREMQGLQRWVTNVR</sequence>
<evidence type="ECO:0000256" key="1">
    <source>
        <dbReference type="SAM" id="MobiDB-lite"/>
    </source>
</evidence>
<feature type="region of interest" description="Disordered" evidence="1">
    <location>
        <begin position="24"/>
        <end position="52"/>
    </location>
</feature>
<evidence type="ECO:0000313" key="2">
    <source>
        <dbReference type="EMBL" id="MED6152139.1"/>
    </source>
</evidence>